<dbReference type="AlphaFoldDB" id="A0A7X0NXX8"/>
<reference evidence="2 3" key="1">
    <citation type="submission" date="2020-08" db="EMBL/GenBank/DDBJ databases">
        <title>Sequencing the genomes of 1000 actinobacteria strains.</title>
        <authorList>
            <person name="Klenk H.-P."/>
        </authorList>
    </citation>
    <scope>NUCLEOTIDE SEQUENCE [LARGE SCALE GENOMIC DNA]</scope>
    <source>
        <strain evidence="2 3">DSM 43768</strain>
    </source>
</reference>
<evidence type="ECO:0000313" key="3">
    <source>
        <dbReference type="Proteomes" id="UP000565579"/>
    </source>
</evidence>
<sequence length="73" mass="8071">MRSQKAVLSAELAGSGREHAGERDQDADQADRQAVRRTWWAKTARRPSAGSARSRTGPRPPLRWADRLRGCGS</sequence>
<dbReference type="RefSeq" id="WP_185105719.1">
    <property type="nucleotide sequence ID" value="NZ_JACHMI010000001.1"/>
</dbReference>
<gene>
    <name evidence="2" type="ORF">HD593_006488</name>
</gene>
<organism evidence="2 3">
    <name type="scientific">Nonomuraea rubra</name>
    <dbReference type="NCBI Taxonomy" id="46180"/>
    <lineage>
        <taxon>Bacteria</taxon>
        <taxon>Bacillati</taxon>
        <taxon>Actinomycetota</taxon>
        <taxon>Actinomycetes</taxon>
        <taxon>Streptosporangiales</taxon>
        <taxon>Streptosporangiaceae</taxon>
        <taxon>Nonomuraea</taxon>
    </lineage>
</organism>
<dbReference type="EMBL" id="JACHMI010000001">
    <property type="protein sequence ID" value="MBB6551693.1"/>
    <property type="molecule type" value="Genomic_DNA"/>
</dbReference>
<feature type="compositionally biased region" description="Basic and acidic residues" evidence="1">
    <location>
        <begin position="64"/>
        <end position="73"/>
    </location>
</feature>
<feature type="region of interest" description="Disordered" evidence="1">
    <location>
        <begin position="1"/>
        <end position="73"/>
    </location>
</feature>
<evidence type="ECO:0000313" key="2">
    <source>
        <dbReference type="EMBL" id="MBB6551693.1"/>
    </source>
</evidence>
<protein>
    <submittedName>
        <fullName evidence="2">Uncharacterized protein</fullName>
    </submittedName>
</protein>
<proteinExistence type="predicted"/>
<evidence type="ECO:0000256" key="1">
    <source>
        <dbReference type="SAM" id="MobiDB-lite"/>
    </source>
</evidence>
<accession>A0A7X0NXX8</accession>
<name>A0A7X0NXX8_9ACTN</name>
<comment type="caution">
    <text evidence="2">The sequence shown here is derived from an EMBL/GenBank/DDBJ whole genome shotgun (WGS) entry which is preliminary data.</text>
</comment>
<feature type="compositionally biased region" description="Low complexity" evidence="1">
    <location>
        <begin position="46"/>
        <end position="55"/>
    </location>
</feature>
<keyword evidence="3" id="KW-1185">Reference proteome</keyword>
<dbReference type="Proteomes" id="UP000565579">
    <property type="component" value="Unassembled WGS sequence"/>
</dbReference>
<feature type="compositionally biased region" description="Basic and acidic residues" evidence="1">
    <location>
        <begin position="16"/>
        <end position="34"/>
    </location>
</feature>